<keyword evidence="4 9" id="KW-0238">DNA-binding</keyword>
<dbReference type="Gene3D" id="1.25.40.10">
    <property type="entry name" value="Tetratricopeptide repeat domain"/>
    <property type="match status" value="3"/>
</dbReference>
<dbReference type="InterPro" id="IPR042197">
    <property type="entry name" value="Apaf_helical"/>
</dbReference>
<evidence type="ECO:0000256" key="2">
    <source>
        <dbReference type="ARBA" id="ARBA00022737"/>
    </source>
</evidence>
<dbReference type="AlphaFoldDB" id="A0A4R2R5M6"/>
<protein>
    <submittedName>
        <fullName evidence="9">DNA-binding SARP family transcriptional activator</fullName>
    </submittedName>
</protein>
<dbReference type="InterPro" id="IPR011990">
    <property type="entry name" value="TPR-like_helical_dom_sf"/>
</dbReference>
<dbReference type="Pfam" id="PF13424">
    <property type="entry name" value="TPR_12"/>
    <property type="match status" value="1"/>
</dbReference>
<dbReference type="InterPro" id="IPR036388">
    <property type="entry name" value="WH-like_DNA-bd_sf"/>
</dbReference>
<feature type="domain" description="OmpR/PhoB-type" evidence="7">
    <location>
        <begin position="13"/>
        <end position="91"/>
    </location>
</feature>
<evidence type="ECO:0000259" key="7">
    <source>
        <dbReference type="SMART" id="SM00862"/>
    </source>
</evidence>
<proteinExistence type="inferred from homology"/>
<evidence type="ECO:0000256" key="3">
    <source>
        <dbReference type="ARBA" id="ARBA00023015"/>
    </source>
</evidence>
<dbReference type="InterPro" id="IPR005158">
    <property type="entry name" value="BTAD"/>
</dbReference>
<dbReference type="SMART" id="SM00862">
    <property type="entry name" value="Trans_reg_C"/>
    <property type="match status" value="1"/>
</dbReference>
<dbReference type="GO" id="GO:0000160">
    <property type="term" value="P:phosphorelay signal transduction system"/>
    <property type="evidence" value="ECO:0007669"/>
    <property type="project" value="InterPro"/>
</dbReference>
<sequence>MRYSILGSMLVDGAPVDPRQVRTVLAVLLSQANQPVTTQTIAGELWRGSKPESSAAVLQGRVSTLRKLLCPDLPARSSAHVLRTRHGCYTLHVTEGELDATEFLRLADAGEAAASAGDPETASTQLHAALELWRGPALQDVGDGPVLLSYASMLEQRRITAEESLFAADIARGDLNYAISGLTERLNQDATQENFAALLIEALVAAGRSRAARETLDATRSALRAADLPIGRRLHTAAERLRAESTPLASLTPEHSAPAQVPARLADFTGREQLLARIHTELTGPGPRIVALSGPGGVGKSTAAIQAAHHLRHEFPDGQLVAELATEPGKPSEVLRRFLLAIGISAEAIPHDFVERRQLWLSRTADTQLLILLDDARDEAQIRALLPSGNACGVLVTSRRRILGLSGASSIQVDAFAEPEASQLLANIVGEGRLAAEPVAASQLLARCAGLPLAVRIVGAKLAARPHETLSELLARIRAARSQLAELRAGDLDVYATIELSYTECAEPTRATLRHLGGLHLPSITRTTVAVLLGLDDAAGAEATEALVDAQLLNVAGRDAHGQVRYNLHDLIAEFAAEQASRDTAELDAGLRRLIEHYLATARQAHQIHDPAQWWTTEGGNVLAVVRAALRREWWQLGWQLANAVAELANVCPGSADSRNLTVLALWAARHRADAHAEAVSLRRLGERHWNQLKTPSAVRYLTTAARRFQDLDQPGELARTLALEADVLAETGRVGEARERLQRAIKAAEEAGDNCAHATALDGMAGLLSDACEFDSAEACFTTALRLASAAHDQRATIAIRKRHADMLRRVGRGDDAAELLHRALADARATGDRHWEAHVLRSLGELQRFTGDIAAARENLTRSLELFTEHGHRHATAYSLRSLGDLHAQLHEYPEADEALSRGWEIFEALRDRRGQAYTLRSIGALRVRTGCLAEAEAALSRAQRIVDELSLRWHSQDVSKALAQTRHWSRAAGSTTAPARPLTAGQPR</sequence>
<dbReference type="InterPro" id="IPR016032">
    <property type="entry name" value="Sig_transdc_resp-reg_C-effctor"/>
</dbReference>
<dbReference type="SUPFAM" id="SSF52540">
    <property type="entry name" value="P-loop containing nucleoside triphosphate hydrolases"/>
    <property type="match status" value="1"/>
</dbReference>
<dbReference type="PANTHER" id="PTHR35807:SF1">
    <property type="entry name" value="TRANSCRIPTIONAL REGULATOR REDD"/>
    <property type="match status" value="1"/>
</dbReference>
<dbReference type="Gene3D" id="1.10.10.10">
    <property type="entry name" value="Winged helix-like DNA-binding domain superfamily/Winged helix DNA-binding domain"/>
    <property type="match status" value="1"/>
</dbReference>
<dbReference type="RefSeq" id="WP_132875617.1">
    <property type="nucleotide sequence ID" value="NZ_SLXQ01000001.1"/>
</dbReference>
<dbReference type="Pfam" id="PF03704">
    <property type="entry name" value="BTAD"/>
    <property type="match status" value="1"/>
</dbReference>
<dbReference type="PRINTS" id="PR00364">
    <property type="entry name" value="DISEASERSIST"/>
</dbReference>
<keyword evidence="2" id="KW-0677">Repeat</keyword>
<evidence type="ECO:0000256" key="1">
    <source>
        <dbReference type="ARBA" id="ARBA00005820"/>
    </source>
</evidence>
<evidence type="ECO:0000256" key="6">
    <source>
        <dbReference type="SAM" id="MobiDB-lite"/>
    </source>
</evidence>
<dbReference type="Gene3D" id="1.10.8.430">
    <property type="entry name" value="Helical domain of apoptotic protease-activating factors"/>
    <property type="match status" value="1"/>
</dbReference>
<dbReference type="OrthoDB" id="3585911at2"/>
<dbReference type="InterPro" id="IPR002182">
    <property type="entry name" value="NB-ARC"/>
</dbReference>
<dbReference type="SMART" id="SM01043">
    <property type="entry name" value="BTAD"/>
    <property type="match status" value="1"/>
</dbReference>
<dbReference type="SMART" id="SM00028">
    <property type="entry name" value="TPR"/>
    <property type="match status" value="5"/>
</dbReference>
<accession>A0A4R2R5M6</accession>
<reference evidence="9 10" key="1">
    <citation type="submission" date="2019-03" db="EMBL/GenBank/DDBJ databases">
        <title>Genomic Encyclopedia of Type Strains, Phase IV (KMG-IV): sequencing the most valuable type-strain genomes for metagenomic binning, comparative biology and taxonomic classification.</title>
        <authorList>
            <person name="Goeker M."/>
        </authorList>
    </citation>
    <scope>NUCLEOTIDE SEQUENCE [LARGE SCALE GENOMIC DNA]</scope>
    <source>
        <strain evidence="9 10">DSM 45765</strain>
    </source>
</reference>
<comment type="similarity">
    <text evidence="1">Belongs to the AfsR/DnrI/RedD regulatory family.</text>
</comment>
<organism evidence="9 10">
    <name type="scientific">Tamaricihabitans halophyticus</name>
    <dbReference type="NCBI Taxonomy" id="1262583"/>
    <lineage>
        <taxon>Bacteria</taxon>
        <taxon>Bacillati</taxon>
        <taxon>Actinomycetota</taxon>
        <taxon>Actinomycetes</taxon>
        <taxon>Pseudonocardiales</taxon>
        <taxon>Pseudonocardiaceae</taxon>
        <taxon>Tamaricihabitans</taxon>
    </lineage>
</organism>
<dbReference type="InterPro" id="IPR051677">
    <property type="entry name" value="AfsR-DnrI-RedD_regulator"/>
</dbReference>
<evidence type="ECO:0000256" key="5">
    <source>
        <dbReference type="ARBA" id="ARBA00023163"/>
    </source>
</evidence>
<keyword evidence="5" id="KW-0804">Transcription</keyword>
<dbReference type="GO" id="GO:0006355">
    <property type="term" value="P:regulation of DNA-templated transcription"/>
    <property type="evidence" value="ECO:0007669"/>
    <property type="project" value="InterPro"/>
</dbReference>
<evidence type="ECO:0000256" key="4">
    <source>
        <dbReference type="ARBA" id="ARBA00023125"/>
    </source>
</evidence>
<dbReference type="InterPro" id="IPR019734">
    <property type="entry name" value="TPR_rpt"/>
</dbReference>
<feature type="domain" description="Bacterial transcriptional activator" evidence="8">
    <location>
        <begin position="98"/>
        <end position="242"/>
    </location>
</feature>
<dbReference type="SUPFAM" id="SSF48452">
    <property type="entry name" value="TPR-like"/>
    <property type="match status" value="3"/>
</dbReference>
<evidence type="ECO:0000313" key="9">
    <source>
        <dbReference type="EMBL" id="TCP57099.1"/>
    </source>
</evidence>
<dbReference type="Proteomes" id="UP000294911">
    <property type="component" value="Unassembled WGS sequence"/>
</dbReference>
<keyword evidence="10" id="KW-1185">Reference proteome</keyword>
<evidence type="ECO:0000313" key="10">
    <source>
        <dbReference type="Proteomes" id="UP000294911"/>
    </source>
</evidence>
<dbReference type="Pfam" id="PF00931">
    <property type="entry name" value="NB-ARC"/>
    <property type="match status" value="1"/>
</dbReference>
<dbReference type="EMBL" id="SLXQ01000001">
    <property type="protein sequence ID" value="TCP57099.1"/>
    <property type="molecule type" value="Genomic_DNA"/>
</dbReference>
<dbReference type="InterPro" id="IPR001867">
    <property type="entry name" value="OmpR/PhoB-type_DNA-bd"/>
</dbReference>
<gene>
    <name evidence="9" type="ORF">EV191_1011051</name>
</gene>
<dbReference type="PANTHER" id="PTHR35807">
    <property type="entry name" value="TRANSCRIPTIONAL REGULATOR REDD-RELATED"/>
    <property type="match status" value="1"/>
</dbReference>
<comment type="caution">
    <text evidence="9">The sequence shown here is derived from an EMBL/GenBank/DDBJ whole genome shotgun (WGS) entry which is preliminary data.</text>
</comment>
<dbReference type="InterPro" id="IPR027417">
    <property type="entry name" value="P-loop_NTPase"/>
</dbReference>
<keyword evidence="3" id="KW-0805">Transcription regulation</keyword>
<evidence type="ECO:0000259" key="8">
    <source>
        <dbReference type="SMART" id="SM01043"/>
    </source>
</evidence>
<feature type="region of interest" description="Disordered" evidence="6">
    <location>
        <begin position="969"/>
        <end position="991"/>
    </location>
</feature>
<dbReference type="SUPFAM" id="SSF46894">
    <property type="entry name" value="C-terminal effector domain of the bipartite response regulators"/>
    <property type="match status" value="1"/>
</dbReference>
<dbReference type="GO" id="GO:0003677">
    <property type="term" value="F:DNA binding"/>
    <property type="evidence" value="ECO:0007669"/>
    <property type="project" value="UniProtKB-KW"/>
</dbReference>
<dbReference type="GO" id="GO:0043531">
    <property type="term" value="F:ADP binding"/>
    <property type="evidence" value="ECO:0007669"/>
    <property type="project" value="InterPro"/>
</dbReference>
<name>A0A4R2R5M6_9PSEU</name>